<accession>C5M6R0</accession>
<evidence type="ECO:0000313" key="3">
    <source>
        <dbReference type="EMBL" id="EER34680.1"/>
    </source>
</evidence>
<sequence length="761" mass="85221">MYNFGCHRTPTKPLEQHPIFRNLINILDTSGTEEEGTTKSKEIISVTNPFVPNPRYGKPVYSAKLLHHKFGNSWGKPAVVNFTVPSDISFEAVVLTLHTEVDGVQFDRLANLFVDGVQVWRTSTIEPSGRKKFSDFKKDISKYSKLFKKDNVQILFQLDNLLTDKLTGVFDITLSVDFYEFHGFGPHHHDRPHHKRPHHRKEQNDVNEKREYEGDSDDENIKDGHHGMKHHKGGMYHDDKERHNNHKEPKHPDHPPHGPHHRFHKEREIFSIAKPADKIYPLTISSKPNEAPVVYLASGRLAVDLPKVSKNTTRLQLSIFTSGNAADEFWYSNVIDKFRDVFADDGNQFIGRGPARAVNVYFNGKKIVTQTPEPVIFTGGISPALWSPVVSFNAFDVPSIDVDISGLLPYLWEHQASQDTVLEIEISNGLGEIGKDDKSTVNENWITTANLLTFENDQVVESSGEVVNSESIAIGNLVAVAPYFTRSFQQIVEVILKTQIISDIKLKLKDGRVLNTTISTYWQAEIANVQNYGSSGDRQSIVHVGHSTQSFVIQDNDLPTSGDAIINKHKNAVPENAIVSVNTSLSYPLVLNLNLLSKKLFDDNEFFVDYDVKLVHSKGVDISFAHDRGSISSSASQNGKSRFFLSSKGNHGAGATTSKYESKFKFGRHGREYSRVVDAVNGTIVSDKTDTHRDDSKDNFASVVDVVENTSNQESAFELSERILKALNGKHTDRARTPCHGNKGMRGTRGHHGDVRHPGSH</sequence>
<dbReference type="RefSeq" id="XP_002547235.1">
    <property type="nucleotide sequence ID" value="XM_002547189.1"/>
</dbReference>
<keyword evidence="4" id="KW-1185">Reference proteome</keyword>
<dbReference type="Proteomes" id="UP000002037">
    <property type="component" value="Unassembled WGS sequence"/>
</dbReference>
<feature type="compositionally biased region" description="Basic and acidic residues" evidence="1">
    <location>
        <begin position="751"/>
        <end position="761"/>
    </location>
</feature>
<dbReference type="VEuPathDB" id="FungiDB:CTRG_01541"/>
<feature type="region of interest" description="Disordered" evidence="1">
    <location>
        <begin position="732"/>
        <end position="761"/>
    </location>
</feature>
<dbReference type="GeneID" id="8300755"/>
<dbReference type="HOGENOM" id="CLU_008372_0_0_1"/>
<feature type="region of interest" description="Disordered" evidence="1">
    <location>
        <begin position="188"/>
        <end position="262"/>
    </location>
</feature>
<name>C5M6R0_CANTT</name>
<feature type="compositionally biased region" description="Basic residues" evidence="1">
    <location>
        <begin position="188"/>
        <end position="201"/>
    </location>
</feature>
<feature type="domain" description="Peptide N-acetyl-beta-D-glucosaminyl asparaginase amidase A N-terminal" evidence="2">
    <location>
        <begin position="49"/>
        <end position="470"/>
    </location>
</feature>
<protein>
    <recommendedName>
        <fullName evidence="2">Peptide N-acetyl-beta-D-glucosaminyl asparaginase amidase A N-terminal domain-containing protein</fullName>
    </recommendedName>
</protein>
<dbReference type="InterPro" id="IPR056948">
    <property type="entry name" value="PNGaseA_N"/>
</dbReference>
<reference evidence="3 4" key="1">
    <citation type="journal article" date="2009" name="Nature">
        <title>Evolution of pathogenicity and sexual reproduction in eight Candida genomes.</title>
        <authorList>
            <person name="Butler G."/>
            <person name="Rasmussen M.D."/>
            <person name="Lin M.F."/>
            <person name="Santos M.A."/>
            <person name="Sakthikumar S."/>
            <person name="Munro C.A."/>
            <person name="Rheinbay E."/>
            <person name="Grabherr M."/>
            <person name="Forche A."/>
            <person name="Reedy J.L."/>
            <person name="Agrafioti I."/>
            <person name="Arnaud M.B."/>
            <person name="Bates S."/>
            <person name="Brown A.J."/>
            <person name="Brunke S."/>
            <person name="Costanzo M.C."/>
            <person name="Fitzpatrick D.A."/>
            <person name="de Groot P.W."/>
            <person name="Harris D."/>
            <person name="Hoyer L.L."/>
            <person name="Hube B."/>
            <person name="Klis F.M."/>
            <person name="Kodira C."/>
            <person name="Lennard N."/>
            <person name="Logue M.E."/>
            <person name="Martin R."/>
            <person name="Neiman A.M."/>
            <person name="Nikolaou E."/>
            <person name="Quail M.A."/>
            <person name="Quinn J."/>
            <person name="Santos M.C."/>
            <person name="Schmitzberger F.F."/>
            <person name="Sherlock G."/>
            <person name="Shah P."/>
            <person name="Silverstein K.A."/>
            <person name="Skrzypek M.S."/>
            <person name="Soll D."/>
            <person name="Staggs R."/>
            <person name="Stansfield I."/>
            <person name="Stumpf M.P."/>
            <person name="Sudbery P.E."/>
            <person name="Srikantha T."/>
            <person name="Zeng Q."/>
            <person name="Berman J."/>
            <person name="Berriman M."/>
            <person name="Heitman J."/>
            <person name="Gow N.A."/>
            <person name="Lorenz M.C."/>
            <person name="Birren B.W."/>
            <person name="Kellis M."/>
            <person name="Cuomo C.A."/>
        </authorList>
    </citation>
    <scope>NUCLEOTIDE SEQUENCE [LARGE SCALE GENOMIC DNA]</scope>
    <source>
        <strain evidence="4">ATCC MYA-3404 / T1</strain>
    </source>
</reference>
<dbReference type="OrthoDB" id="1612078at2759"/>
<dbReference type="PANTHER" id="PTHR31104">
    <property type="entry name" value="PEPTIDE-N4-(N-ACETYL-BETA-GLUCOSAMINYL)ASPARAGINE AMIDASE A PROTEIN"/>
    <property type="match status" value="1"/>
</dbReference>
<evidence type="ECO:0000259" key="2">
    <source>
        <dbReference type="Pfam" id="PF12222"/>
    </source>
</evidence>
<feature type="compositionally biased region" description="Basic and acidic residues" evidence="1">
    <location>
        <begin position="202"/>
        <end position="226"/>
    </location>
</feature>
<dbReference type="KEGG" id="ctp:CTRG_01541"/>
<dbReference type="eggNOG" id="ENOG502QSXK">
    <property type="taxonomic scope" value="Eukaryota"/>
</dbReference>
<evidence type="ECO:0000313" key="4">
    <source>
        <dbReference type="Proteomes" id="UP000002037"/>
    </source>
</evidence>
<dbReference type="STRING" id="294747.C5M6R0"/>
<dbReference type="AlphaFoldDB" id="C5M6R0"/>
<organism evidence="3 4">
    <name type="scientific">Candida tropicalis (strain ATCC MYA-3404 / T1)</name>
    <name type="common">Yeast</name>
    <dbReference type="NCBI Taxonomy" id="294747"/>
    <lineage>
        <taxon>Eukaryota</taxon>
        <taxon>Fungi</taxon>
        <taxon>Dikarya</taxon>
        <taxon>Ascomycota</taxon>
        <taxon>Saccharomycotina</taxon>
        <taxon>Pichiomycetes</taxon>
        <taxon>Debaryomycetaceae</taxon>
        <taxon>Candida/Lodderomyces clade</taxon>
        <taxon>Candida</taxon>
    </lineage>
</organism>
<feature type="compositionally biased region" description="Basic and acidic residues" evidence="1">
    <location>
        <begin position="235"/>
        <end position="256"/>
    </location>
</feature>
<dbReference type="Pfam" id="PF12222">
    <property type="entry name" value="PNGaseA"/>
    <property type="match status" value="1"/>
</dbReference>
<dbReference type="InterPro" id="IPR021102">
    <property type="entry name" value="PNGase_A"/>
</dbReference>
<proteinExistence type="predicted"/>
<dbReference type="EMBL" id="GG692396">
    <property type="protein sequence ID" value="EER34680.1"/>
    <property type="molecule type" value="Genomic_DNA"/>
</dbReference>
<evidence type="ECO:0000256" key="1">
    <source>
        <dbReference type="SAM" id="MobiDB-lite"/>
    </source>
</evidence>
<gene>
    <name evidence="3" type="ORF">CTRG_01541</name>
</gene>